<dbReference type="PANTHER" id="PTHR37691">
    <property type="entry name" value="BLR3518 PROTEIN"/>
    <property type="match status" value="1"/>
</dbReference>
<evidence type="ECO:0000313" key="3">
    <source>
        <dbReference type="Proteomes" id="UP000010809"/>
    </source>
</evidence>
<dbReference type="SUPFAM" id="SSF75169">
    <property type="entry name" value="DsrEFH-like"/>
    <property type="match status" value="1"/>
</dbReference>
<protein>
    <submittedName>
        <fullName evidence="2">Uncharacterized protein</fullName>
    </submittedName>
</protein>
<dbReference type="PANTHER" id="PTHR37691:SF1">
    <property type="entry name" value="BLR3518 PROTEIN"/>
    <property type="match status" value="1"/>
</dbReference>
<dbReference type="eggNOG" id="COG1416">
    <property type="taxonomic scope" value="Bacteria"/>
</dbReference>
<dbReference type="InterPro" id="IPR027396">
    <property type="entry name" value="DsrEFH-like"/>
</dbReference>
<dbReference type="EMBL" id="CP003989">
    <property type="protein sequence ID" value="AGA33677.1"/>
    <property type="molecule type" value="Genomic_DNA"/>
</dbReference>
<keyword evidence="1" id="KW-0732">Signal</keyword>
<feature type="chain" id="PRO_5003940614" evidence="1">
    <location>
        <begin position="23"/>
        <end position="146"/>
    </location>
</feature>
<dbReference type="KEGG" id="tni:TVNIR_2016"/>
<name>L0DXE5_THIND</name>
<dbReference type="STRING" id="1255043.TVNIR_2016"/>
<accession>L0DXE5</accession>
<dbReference type="AlphaFoldDB" id="L0DXE5"/>
<dbReference type="RefSeq" id="WP_015258804.1">
    <property type="nucleotide sequence ID" value="NC_019902.2"/>
</dbReference>
<keyword evidence="3" id="KW-1185">Reference proteome</keyword>
<organism evidence="2 3">
    <name type="scientific">Thioalkalivibrio nitratireducens (strain DSM 14787 / UNIQEM 213 / ALEN2)</name>
    <dbReference type="NCBI Taxonomy" id="1255043"/>
    <lineage>
        <taxon>Bacteria</taxon>
        <taxon>Pseudomonadati</taxon>
        <taxon>Pseudomonadota</taxon>
        <taxon>Gammaproteobacteria</taxon>
        <taxon>Chromatiales</taxon>
        <taxon>Ectothiorhodospiraceae</taxon>
        <taxon>Thioalkalivibrio</taxon>
    </lineage>
</organism>
<evidence type="ECO:0000256" key="1">
    <source>
        <dbReference type="SAM" id="SignalP"/>
    </source>
</evidence>
<dbReference type="InterPro" id="IPR003787">
    <property type="entry name" value="Sulphur_relay_DsrE/F-like"/>
</dbReference>
<evidence type="ECO:0000313" key="2">
    <source>
        <dbReference type="EMBL" id="AGA33677.1"/>
    </source>
</evidence>
<feature type="signal peptide" evidence="1">
    <location>
        <begin position="1"/>
        <end position="22"/>
    </location>
</feature>
<dbReference type="PATRIC" id="fig|1255043.3.peg.2038"/>
<gene>
    <name evidence="2" type="ordered locus">TVNIR_2016</name>
</gene>
<dbReference type="HOGENOM" id="CLU_127515_1_1_6"/>
<dbReference type="Gene3D" id="3.40.1260.10">
    <property type="entry name" value="DsrEFH-like"/>
    <property type="match status" value="1"/>
</dbReference>
<dbReference type="Proteomes" id="UP000010809">
    <property type="component" value="Chromosome"/>
</dbReference>
<sequence length="146" mass="15716">MPTRRSLLFMLALLLAAPSVLADAGGPADPVRVALQLSDHDPIRQSMVLSVANNLVNHYGADHVDVEVVAFGPGLTLLRDTSQFAQRVTALSESQGVRFSYCEITVDSMEQREGQRPRLLPVAQATPSGAVRIIDLVAEGYTHIAP</sequence>
<dbReference type="Pfam" id="PF02635">
    <property type="entry name" value="DsrE"/>
    <property type="match status" value="1"/>
</dbReference>
<dbReference type="OrthoDB" id="6368782at2"/>
<reference evidence="2" key="1">
    <citation type="submission" date="2015-12" db="EMBL/GenBank/DDBJ databases">
        <authorList>
            <person name="Tikhonova T.V."/>
            <person name="Pavlov A.R."/>
            <person name="Beletsky A.V."/>
            <person name="Mardanov A.V."/>
            <person name="Sorokin D.Y."/>
            <person name="Ravin N.V."/>
            <person name="Popov V.O."/>
        </authorList>
    </citation>
    <scope>NUCLEOTIDE SEQUENCE</scope>
    <source>
        <strain evidence="2">DSM 14787</strain>
    </source>
</reference>
<proteinExistence type="predicted"/>